<sequence>MTDLRFWFDPVCPFAWLTSRWVEEVARQRAYGVEWRFISLRLLNAHVDYASHFPPEYEAGHTAGLRLLRVAARVRDEHGDDGVGRFYTAVGHGIHDAEPTGGTPGHDRRGTREFLEPVLADLGWSADLADALDDDTRDAVVQAETDEALALAGKDVGTPVLQFAPPDGLAFFGPVISRLPAPEDAVALWDHVIGLASFPGFTELKRSLRERPQLRSFGVAPGEVGETEDWHGGSRRQKR</sequence>
<dbReference type="AlphaFoldDB" id="A0A1G7ZSZ5"/>
<keyword evidence="3" id="KW-1185">Reference proteome</keyword>
<dbReference type="SUPFAM" id="SSF52833">
    <property type="entry name" value="Thioredoxin-like"/>
    <property type="match status" value="1"/>
</dbReference>
<gene>
    <name evidence="2" type="ORF">SAMN05660324_4352</name>
</gene>
<dbReference type="InterPro" id="IPR036249">
    <property type="entry name" value="Thioredoxin-like_sf"/>
</dbReference>
<evidence type="ECO:0000313" key="2">
    <source>
        <dbReference type="EMBL" id="SDH11794.1"/>
    </source>
</evidence>
<accession>A0A1G7ZSZ5</accession>
<feature type="region of interest" description="Disordered" evidence="1">
    <location>
        <begin position="218"/>
        <end position="239"/>
    </location>
</feature>
<dbReference type="InterPro" id="IPR053977">
    <property type="entry name" value="Rv2466c-like"/>
</dbReference>
<dbReference type="CDD" id="cd02972">
    <property type="entry name" value="DsbA_family"/>
    <property type="match status" value="1"/>
</dbReference>
<dbReference type="RefSeq" id="WP_091068834.1">
    <property type="nucleotide sequence ID" value="NZ_FNCF01000009.1"/>
</dbReference>
<dbReference type="Pfam" id="PF22234">
    <property type="entry name" value="Rv2466c-like"/>
    <property type="match status" value="1"/>
</dbReference>
<organism evidence="2 3">
    <name type="scientific">Klenkia brasiliensis</name>
    <dbReference type="NCBI Taxonomy" id="333142"/>
    <lineage>
        <taxon>Bacteria</taxon>
        <taxon>Bacillati</taxon>
        <taxon>Actinomycetota</taxon>
        <taxon>Actinomycetes</taxon>
        <taxon>Geodermatophilales</taxon>
        <taxon>Geodermatophilaceae</taxon>
        <taxon>Klenkia</taxon>
    </lineage>
</organism>
<proteinExistence type="predicted"/>
<evidence type="ECO:0000256" key="1">
    <source>
        <dbReference type="SAM" id="MobiDB-lite"/>
    </source>
</evidence>
<dbReference type="OrthoDB" id="4125991at2"/>
<evidence type="ECO:0008006" key="4">
    <source>
        <dbReference type="Google" id="ProtNLM"/>
    </source>
</evidence>
<dbReference type="Gene3D" id="3.40.30.10">
    <property type="entry name" value="Glutaredoxin"/>
    <property type="match status" value="1"/>
</dbReference>
<evidence type="ECO:0000313" key="3">
    <source>
        <dbReference type="Proteomes" id="UP000198863"/>
    </source>
</evidence>
<dbReference type="Proteomes" id="UP000198863">
    <property type="component" value="Unassembled WGS sequence"/>
</dbReference>
<protein>
    <recommendedName>
        <fullName evidence="4">2-hydroxychromene-2-carboxylate isomerase</fullName>
    </recommendedName>
</protein>
<reference evidence="3" key="1">
    <citation type="submission" date="2016-10" db="EMBL/GenBank/DDBJ databases">
        <authorList>
            <person name="Varghese N."/>
            <person name="Submissions S."/>
        </authorList>
    </citation>
    <scope>NUCLEOTIDE SEQUENCE [LARGE SCALE GENOMIC DNA]</scope>
    <source>
        <strain evidence="3">DSM 44526</strain>
    </source>
</reference>
<dbReference type="EMBL" id="FNCF01000009">
    <property type="protein sequence ID" value="SDH11794.1"/>
    <property type="molecule type" value="Genomic_DNA"/>
</dbReference>
<name>A0A1G7ZSZ5_9ACTN</name>